<dbReference type="EC" id="2.4.99.17" evidence="10 13"/>
<dbReference type="Pfam" id="PF02547">
    <property type="entry name" value="Queuosine_synth"/>
    <property type="match status" value="1"/>
</dbReference>
<dbReference type="EMBL" id="DVMZ01000143">
    <property type="protein sequence ID" value="HIU59527.1"/>
    <property type="molecule type" value="Genomic_DNA"/>
</dbReference>
<evidence type="ECO:0000256" key="3">
    <source>
        <dbReference type="ARBA" id="ARBA00011245"/>
    </source>
</evidence>
<comment type="subcellular location">
    <subcellularLocation>
        <location evidence="1 13">Cytoplasm</location>
    </subcellularLocation>
</comment>
<evidence type="ECO:0000313" key="14">
    <source>
        <dbReference type="EMBL" id="HIU59527.1"/>
    </source>
</evidence>
<keyword evidence="5 13" id="KW-0808">Transferase</keyword>
<sequence>MEEKVQYRKSDFYYDLPEELIAQTPAEPRDSSRLLVYNRETKTIEDRIFREIGDYLRAGDVLVVNNTKVIPARMYALTEHGGLVEVLLLRRYDLNTWEVLMRPGKKGKPGVCMKVNDRLSLTVKDVTPSGERVVEFSYDGVFEEILSEAGTMPLPPYIKEKLADQSRYNTVYSKVDGSAAAPTAGLHFTEELLGKLREKGVEIVEILLHVGLGTFRPVKEDIITDHKMHTEFYRVSESAAESINRAKREGRRVIAVGTTSVRTLESVADEKGFVRACSGETDIFLYPPYKMKCVDALITNFHLPESTLIMLVACMTGREEILDVYQYAVEKKYRFFSFGDAMFIL</sequence>
<dbReference type="InterPro" id="IPR036100">
    <property type="entry name" value="QueA_sf"/>
</dbReference>
<dbReference type="FunFam" id="2.40.10.240:FF:000002">
    <property type="entry name" value="S-adenosylmethionine:tRNA ribosyltransferase-isomerase"/>
    <property type="match status" value="1"/>
</dbReference>
<evidence type="ECO:0000256" key="10">
    <source>
        <dbReference type="ARBA" id="ARBA00066503"/>
    </source>
</evidence>
<dbReference type="Proteomes" id="UP000824081">
    <property type="component" value="Unassembled WGS sequence"/>
</dbReference>
<dbReference type="InterPro" id="IPR003699">
    <property type="entry name" value="QueA"/>
</dbReference>
<evidence type="ECO:0000256" key="9">
    <source>
        <dbReference type="ARBA" id="ARBA00061210"/>
    </source>
</evidence>
<evidence type="ECO:0000256" key="11">
    <source>
        <dbReference type="ARBA" id="ARBA00069325"/>
    </source>
</evidence>
<dbReference type="InterPro" id="IPR042118">
    <property type="entry name" value="QueA_dom1"/>
</dbReference>
<dbReference type="NCBIfam" id="TIGR00113">
    <property type="entry name" value="queA"/>
    <property type="match status" value="1"/>
</dbReference>
<gene>
    <name evidence="13 14" type="primary">queA</name>
    <name evidence="14" type="ORF">IAC57_05420</name>
</gene>
<name>A0A9D1SH64_9FIRM</name>
<comment type="pathway">
    <text evidence="2 13">tRNA modification; tRNA-queuosine biosynthesis.</text>
</comment>
<evidence type="ECO:0000256" key="7">
    <source>
        <dbReference type="ARBA" id="ARBA00022785"/>
    </source>
</evidence>
<protein>
    <recommendedName>
        <fullName evidence="11 13">S-adenosylmethionine:tRNA ribosyltransferase-isomerase</fullName>
        <ecNumber evidence="10 13">2.4.99.17</ecNumber>
    </recommendedName>
    <alternativeName>
        <fullName evidence="12 13">Queuosine biosynthesis protein QueA</fullName>
    </alternativeName>
</protein>
<evidence type="ECO:0000256" key="12">
    <source>
        <dbReference type="ARBA" id="ARBA00076160"/>
    </source>
</evidence>
<keyword evidence="6 13" id="KW-0949">S-adenosyl-L-methionine</keyword>
<dbReference type="AlphaFoldDB" id="A0A9D1SH64"/>
<evidence type="ECO:0000256" key="13">
    <source>
        <dbReference type="HAMAP-Rule" id="MF_00113"/>
    </source>
</evidence>
<comment type="function">
    <text evidence="13">Transfers and isomerizes the ribose moiety from AdoMet to the 7-aminomethyl group of 7-deazaguanine (preQ1-tRNA) to give epoxyqueuosine (oQ-tRNA).</text>
</comment>
<comment type="similarity">
    <text evidence="9 13">Belongs to the QueA family.</text>
</comment>
<comment type="subunit">
    <text evidence="3 13">Monomer.</text>
</comment>
<accession>A0A9D1SH64</accession>
<proteinExistence type="inferred from homology"/>
<evidence type="ECO:0000256" key="2">
    <source>
        <dbReference type="ARBA" id="ARBA00004691"/>
    </source>
</evidence>
<comment type="catalytic activity">
    <reaction evidence="8 13">
        <text>7-aminomethyl-7-carbaguanosine(34) in tRNA + S-adenosyl-L-methionine = epoxyqueuosine(34) in tRNA + adenine + L-methionine + 2 H(+)</text>
        <dbReference type="Rhea" id="RHEA:32155"/>
        <dbReference type="Rhea" id="RHEA-COMP:10342"/>
        <dbReference type="Rhea" id="RHEA-COMP:18582"/>
        <dbReference type="ChEBI" id="CHEBI:15378"/>
        <dbReference type="ChEBI" id="CHEBI:16708"/>
        <dbReference type="ChEBI" id="CHEBI:57844"/>
        <dbReference type="ChEBI" id="CHEBI:59789"/>
        <dbReference type="ChEBI" id="CHEBI:82833"/>
        <dbReference type="ChEBI" id="CHEBI:194443"/>
        <dbReference type="EC" id="2.4.99.17"/>
    </reaction>
</comment>
<dbReference type="Gene3D" id="2.40.10.240">
    <property type="entry name" value="QueA-like"/>
    <property type="match status" value="1"/>
</dbReference>
<evidence type="ECO:0000256" key="8">
    <source>
        <dbReference type="ARBA" id="ARBA00052751"/>
    </source>
</evidence>
<organism evidence="14 15">
    <name type="scientific">Candidatus Scatosoma pullistercoris</name>
    <dbReference type="NCBI Taxonomy" id="2840934"/>
    <lineage>
        <taxon>Bacteria</taxon>
        <taxon>Bacillati</taxon>
        <taxon>Bacillota</taxon>
        <taxon>Clostridia</taxon>
        <taxon>Candidatus Scatosoma</taxon>
    </lineage>
</organism>
<reference evidence="14" key="1">
    <citation type="submission" date="2020-10" db="EMBL/GenBank/DDBJ databases">
        <authorList>
            <person name="Gilroy R."/>
        </authorList>
    </citation>
    <scope>NUCLEOTIDE SEQUENCE</scope>
    <source>
        <strain evidence="14">11687</strain>
    </source>
</reference>
<keyword evidence="14" id="KW-0328">Glycosyltransferase</keyword>
<dbReference type="HAMAP" id="MF_00113">
    <property type="entry name" value="QueA"/>
    <property type="match status" value="1"/>
</dbReference>
<evidence type="ECO:0000256" key="4">
    <source>
        <dbReference type="ARBA" id="ARBA00022490"/>
    </source>
</evidence>
<dbReference type="FunFam" id="3.40.1780.10:FF:000001">
    <property type="entry name" value="S-adenosylmethionine:tRNA ribosyltransferase-isomerase"/>
    <property type="match status" value="1"/>
</dbReference>
<dbReference type="NCBIfam" id="NF001140">
    <property type="entry name" value="PRK00147.1"/>
    <property type="match status" value="1"/>
</dbReference>
<comment type="caution">
    <text evidence="14">The sequence shown here is derived from an EMBL/GenBank/DDBJ whole genome shotgun (WGS) entry which is preliminary data.</text>
</comment>
<dbReference type="SUPFAM" id="SSF111337">
    <property type="entry name" value="QueA-like"/>
    <property type="match status" value="1"/>
</dbReference>
<dbReference type="PANTHER" id="PTHR30307:SF0">
    <property type="entry name" value="S-ADENOSYLMETHIONINE:TRNA RIBOSYLTRANSFERASE-ISOMERASE"/>
    <property type="match status" value="1"/>
</dbReference>
<keyword evidence="7 13" id="KW-0671">Queuosine biosynthesis</keyword>
<dbReference type="PANTHER" id="PTHR30307">
    <property type="entry name" value="S-ADENOSYLMETHIONINE:TRNA RIBOSYLTRANSFERASE-ISOMERASE"/>
    <property type="match status" value="1"/>
</dbReference>
<evidence type="ECO:0000256" key="5">
    <source>
        <dbReference type="ARBA" id="ARBA00022679"/>
    </source>
</evidence>
<dbReference type="InterPro" id="IPR042119">
    <property type="entry name" value="QueA_dom2"/>
</dbReference>
<dbReference type="GO" id="GO:0051075">
    <property type="term" value="F:S-adenosylmethionine:tRNA ribosyltransferase-isomerase activity"/>
    <property type="evidence" value="ECO:0007669"/>
    <property type="project" value="UniProtKB-EC"/>
</dbReference>
<evidence type="ECO:0000313" key="15">
    <source>
        <dbReference type="Proteomes" id="UP000824081"/>
    </source>
</evidence>
<evidence type="ECO:0000256" key="6">
    <source>
        <dbReference type="ARBA" id="ARBA00022691"/>
    </source>
</evidence>
<dbReference type="GO" id="GO:0008616">
    <property type="term" value="P:tRNA queuosine(34) biosynthetic process"/>
    <property type="evidence" value="ECO:0007669"/>
    <property type="project" value="UniProtKB-UniRule"/>
</dbReference>
<evidence type="ECO:0000256" key="1">
    <source>
        <dbReference type="ARBA" id="ARBA00004496"/>
    </source>
</evidence>
<dbReference type="Gene3D" id="3.40.1780.10">
    <property type="entry name" value="QueA-like"/>
    <property type="match status" value="1"/>
</dbReference>
<keyword evidence="4 13" id="KW-0963">Cytoplasm</keyword>
<dbReference type="GO" id="GO:0005737">
    <property type="term" value="C:cytoplasm"/>
    <property type="evidence" value="ECO:0007669"/>
    <property type="project" value="UniProtKB-SubCell"/>
</dbReference>
<reference evidence="14" key="2">
    <citation type="journal article" date="2021" name="PeerJ">
        <title>Extensive microbial diversity within the chicken gut microbiome revealed by metagenomics and culture.</title>
        <authorList>
            <person name="Gilroy R."/>
            <person name="Ravi A."/>
            <person name="Getino M."/>
            <person name="Pursley I."/>
            <person name="Horton D.L."/>
            <person name="Alikhan N.F."/>
            <person name="Baker D."/>
            <person name="Gharbi K."/>
            <person name="Hall N."/>
            <person name="Watson M."/>
            <person name="Adriaenssens E.M."/>
            <person name="Foster-Nyarko E."/>
            <person name="Jarju S."/>
            <person name="Secka A."/>
            <person name="Antonio M."/>
            <person name="Oren A."/>
            <person name="Chaudhuri R.R."/>
            <person name="La Ragione R."/>
            <person name="Hildebrand F."/>
            <person name="Pallen M.J."/>
        </authorList>
    </citation>
    <scope>NUCLEOTIDE SEQUENCE</scope>
    <source>
        <strain evidence="14">11687</strain>
    </source>
</reference>